<evidence type="ECO:0000313" key="3">
    <source>
        <dbReference type="EMBL" id="PXY36752.1"/>
    </source>
</evidence>
<dbReference type="SUPFAM" id="SSF47413">
    <property type="entry name" value="lambda repressor-like DNA-binding domains"/>
    <property type="match status" value="1"/>
</dbReference>
<name>A0A318LQH1_9PSEU</name>
<evidence type="ECO:0000256" key="1">
    <source>
        <dbReference type="ARBA" id="ARBA00023125"/>
    </source>
</evidence>
<keyword evidence="1" id="KW-0238">DNA-binding</keyword>
<accession>A0A318LQH1</accession>
<dbReference type="SUPFAM" id="SSF51182">
    <property type="entry name" value="RmlC-like cupins"/>
    <property type="match status" value="1"/>
</dbReference>
<dbReference type="RefSeq" id="WP_110336934.1">
    <property type="nucleotide sequence ID" value="NZ_JBHVKT010000003.1"/>
</dbReference>
<sequence length="177" mass="19167">MLGNRIRDLRKERGLTLRQLAARIEVTPGLLSQIENGTTDPSLTTIRKLAGAFGTSLAEMFSDDAPTVHVTRPGHRPQLRRSNGHLLYDRLTPGRGDLEVLLGQLAPGEATCDEPWGHASTECTLVLEGTITVEVGGGTYTLGKGESVTFDSRLPHRYVNTGKRPAEFVVSVTPPNP</sequence>
<dbReference type="InterPro" id="IPR014710">
    <property type="entry name" value="RmlC-like_jellyroll"/>
</dbReference>
<dbReference type="GO" id="GO:0005829">
    <property type="term" value="C:cytosol"/>
    <property type="evidence" value="ECO:0007669"/>
    <property type="project" value="TreeGrafter"/>
</dbReference>
<proteinExistence type="predicted"/>
<evidence type="ECO:0000313" key="4">
    <source>
        <dbReference type="Proteomes" id="UP000247892"/>
    </source>
</evidence>
<dbReference type="PROSITE" id="PS50943">
    <property type="entry name" value="HTH_CROC1"/>
    <property type="match status" value="1"/>
</dbReference>
<dbReference type="AlphaFoldDB" id="A0A318LQH1"/>
<reference evidence="3 4" key="1">
    <citation type="submission" date="2016-07" db="EMBL/GenBank/DDBJ databases">
        <title>Draft genome sequence of Prauserella sp. YIM 121212, isolated from alkaline soil.</title>
        <authorList>
            <person name="Ruckert C."/>
            <person name="Albersmeier A."/>
            <person name="Jiang C.-L."/>
            <person name="Jiang Y."/>
            <person name="Kalinowski J."/>
            <person name="Schneider O."/>
            <person name="Winkler A."/>
            <person name="Zotchev S.B."/>
        </authorList>
    </citation>
    <scope>NUCLEOTIDE SEQUENCE [LARGE SCALE GENOMIC DNA]</scope>
    <source>
        <strain evidence="3 4">YIM 121212</strain>
    </source>
</reference>
<keyword evidence="4" id="KW-1185">Reference proteome</keyword>
<dbReference type="PANTHER" id="PTHR46797">
    <property type="entry name" value="HTH-TYPE TRANSCRIPTIONAL REGULATOR"/>
    <property type="match status" value="1"/>
</dbReference>
<dbReference type="GO" id="GO:0003677">
    <property type="term" value="F:DNA binding"/>
    <property type="evidence" value="ECO:0007669"/>
    <property type="project" value="UniProtKB-KW"/>
</dbReference>
<dbReference type="InterPro" id="IPR050807">
    <property type="entry name" value="TransReg_Diox_bact_type"/>
</dbReference>
<dbReference type="PANTHER" id="PTHR46797:SF1">
    <property type="entry name" value="METHYLPHOSPHONATE SYNTHASE"/>
    <property type="match status" value="1"/>
</dbReference>
<dbReference type="EMBL" id="MASU01000005">
    <property type="protein sequence ID" value="PXY36752.1"/>
    <property type="molecule type" value="Genomic_DNA"/>
</dbReference>
<dbReference type="InterPro" id="IPR010982">
    <property type="entry name" value="Lambda_DNA-bd_dom_sf"/>
</dbReference>
<dbReference type="SMART" id="SM00530">
    <property type="entry name" value="HTH_XRE"/>
    <property type="match status" value="1"/>
</dbReference>
<dbReference type="InterPro" id="IPR013096">
    <property type="entry name" value="Cupin_2"/>
</dbReference>
<evidence type="ECO:0000259" key="2">
    <source>
        <dbReference type="PROSITE" id="PS50943"/>
    </source>
</evidence>
<dbReference type="InterPro" id="IPR001387">
    <property type="entry name" value="Cro/C1-type_HTH"/>
</dbReference>
<dbReference type="CDD" id="cd00093">
    <property type="entry name" value="HTH_XRE"/>
    <property type="match status" value="1"/>
</dbReference>
<dbReference type="InterPro" id="IPR011051">
    <property type="entry name" value="RmlC_Cupin_sf"/>
</dbReference>
<dbReference type="Gene3D" id="2.60.120.10">
    <property type="entry name" value="Jelly Rolls"/>
    <property type="match status" value="1"/>
</dbReference>
<dbReference type="Pfam" id="PF01381">
    <property type="entry name" value="HTH_3"/>
    <property type="match status" value="1"/>
</dbReference>
<dbReference type="Gene3D" id="1.10.260.40">
    <property type="entry name" value="lambda repressor-like DNA-binding domains"/>
    <property type="match status" value="1"/>
</dbReference>
<organism evidence="3 4">
    <name type="scientific">Prauserella flavalba</name>
    <dbReference type="NCBI Taxonomy" id="1477506"/>
    <lineage>
        <taxon>Bacteria</taxon>
        <taxon>Bacillati</taxon>
        <taxon>Actinomycetota</taxon>
        <taxon>Actinomycetes</taxon>
        <taxon>Pseudonocardiales</taxon>
        <taxon>Pseudonocardiaceae</taxon>
        <taxon>Prauserella</taxon>
    </lineage>
</organism>
<protein>
    <submittedName>
        <fullName evidence="3">XRE family transcriptional regulator</fullName>
    </submittedName>
</protein>
<dbReference type="Pfam" id="PF07883">
    <property type="entry name" value="Cupin_2"/>
    <property type="match status" value="1"/>
</dbReference>
<gene>
    <name evidence="3" type="ORF">BA062_15485</name>
</gene>
<dbReference type="GO" id="GO:0003700">
    <property type="term" value="F:DNA-binding transcription factor activity"/>
    <property type="evidence" value="ECO:0007669"/>
    <property type="project" value="TreeGrafter"/>
</dbReference>
<dbReference type="Proteomes" id="UP000247892">
    <property type="component" value="Unassembled WGS sequence"/>
</dbReference>
<dbReference type="CDD" id="cd02209">
    <property type="entry name" value="cupin_XRE_C"/>
    <property type="match status" value="1"/>
</dbReference>
<feature type="domain" description="HTH cro/C1-type" evidence="2">
    <location>
        <begin position="6"/>
        <end position="60"/>
    </location>
</feature>
<comment type="caution">
    <text evidence="3">The sequence shown here is derived from an EMBL/GenBank/DDBJ whole genome shotgun (WGS) entry which is preliminary data.</text>
</comment>
<dbReference type="OrthoDB" id="5114244at2"/>